<keyword evidence="6" id="KW-1185">Reference proteome</keyword>
<evidence type="ECO:0000259" key="4">
    <source>
        <dbReference type="PROSITE" id="PS51898"/>
    </source>
</evidence>
<keyword evidence="3" id="KW-0233">DNA recombination</keyword>
<dbReference type="Proteomes" id="UP000186559">
    <property type="component" value="Chromosome"/>
</dbReference>
<dbReference type="InterPro" id="IPR002104">
    <property type="entry name" value="Integrase_catalytic"/>
</dbReference>
<organism evidence="5 6">
    <name type="scientific">Salipiger profundus</name>
    <dbReference type="NCBI Taxonomy" id="1229727"/>
    <lineage>
        <taxon>Bacteria</taxon>
        <taxon>Pseudomonadati</taxon>
        <taxon>Pseudomonadota</taxon>
        <taxon>Alphaproteobacteria</taxon>
        <taxon>Rhodobacterales</taxon>
        <taxon>Roseobacteraceae</taxon>
        <taxon>Salipiger</taxon>
    </lineage>
</organism>
<dbReference type="SUPFAM" id="SSF56349">
    <property type="entry name" value="DNA breaking-rejoining enzymes"/>
    <property type="match status" value="1"/>
</dbReference>
<dbReference type="PROSITE" id="PS51898">
    <property type="entry name" value="TYR_RECOMBINASE"/>
    <property type="match status" value="1"/>
</dbReference>
<dbReference type="GO" id="GO:0015074">
    <property type="term" value="P:DNA integration"/>
    <property type="evidence" value="ECO:0007669"/>
    <property type="project" value="UniProtKB-KW"/>
</dbReference>
<reference evidence="5 6" key="1">
    <citation type="submission" date="2016-03" db="EMBL/GenBank/DDBJ databases">
        <title>Deep-sea bacteria in the southern Pacific.</title>
        <authorList>
            <person name="Tang K."/>
        </authorList>
    </citation>
    <scope>NUCLEOTIDE SEQUENCE [LARGE SCALE GENOMIC DNA]</scope>
    <source>
        <strain evidence="5 6">JLT2016</strain>
    </source>
</reference>
<accession>A0A1U7D0X9</accession>
<dbReference type="KEGG" id="tpro:Ga0080559_TMP944"/>
<dbReference type="InterPro" id="IPR013762">
    <property type="entry name" value="Integrase-like_cat_sf"/>
</dbReference>
<dbReference type="InterPro" id="IPR011010">
    <property type="entry name" value="DNA_brk_join_enz"/>
</dbReference>
<dbReference type="RefSeq" id="WP_157895865.1">
    <property type="nucleotide sequence ID" value="NZ_BMEW01000002.1"/>
</dbReference>
<name>A0A1U7D0X9_9RHOB</name>
<dbReference type="AlphaFoldDB" id="A0A1U7D0X9"/>
<dbReference type="PANTHER" id="PTHR30349">
    <property type="entry name" value="PHAGE INTEGRASE-RELATED"/>
    <property type="match status" value="1"/>
</dbReference>
<evidence type="ECO:0000313" key="5">
    <source>
        <dbReference type="EMBL" id="APX21740.1"/>
    </source>
</evidence>
<gene>
    <name evidence="5" type="ORF">Ga0080559_TMP944</name>
</gene>
<sequence>MRVQFPGYVPEKRGGRTLHRVRVKGNAARRVTIPVGPDDPQFSALYHAARRGENPEVVQQSLAPAMSLDALVDAYLDLLESDVRHGQASRLTLRQRKSLLKRACDMPDDSGTGRMGALHCDLPPAALRHIIAQWGARTAQADNTIKALRAAYDRMDWLDANPCVGIKRVHRSKGGTTPWSTGDVQAFMKAHPQGTSARVWLMLALFTGARLSDLAKLGRANEVRRDGMTWIEWQPSKRGSSHTSMPMAPQLAEAVRATGVIGRTYILNQQGQPFANGPVLAERVRRWTADAGLERRSSHGLRKALGGILADAGATEHQIMSVLSHASPTTSAIYTKSAQRARLAGEAMASIRGLDFG</sequence>
<feature type="domain" description="Tyr recombinase" evidence="4">
    <location>
        <begin position="174"/>
        <end position="348"/>
    </location>
</feature>
<evidence type="ECO:0000256" key="3">
    <source>
        <dbReference type="ARBA" id="ARBA00023172"/>
    </source>
</evidence>
<evidence type="ECO:0000313" key="6">
    <source>
        <dbReference type="Proteomes" id="UP000186559"/>
    </source>
</evidence>
<evidence type="ECO:0000256" key="1">
    <source>
        <dbReference type="ARBA" id="ARBA00022829"/>
    </source>
</evidence>
<dbReference type="CDD" id="cd00397">
    <property type="entry name" value="DNA_BRE_C"/>
    <property type="match status" value="1"/>
</dbReference>
<dbReference type="EMBL" id="CP014796">
    <property type="protein sequence ID" value="APX21740.1"/>
    <property type="molecule type" value="Genomic_DNA"/>
</dbReference>
<dbReference type="Gene3D" id="1.10.443.10">
    <property type="entry name" value="Intergrase catalytic core"/>
    <property type="match status" value="1"/>
</dbReference>
<evidence type="ECO:0000256" key="2">
    <source>
        <dbReference type="ARBA" id="ARBA00022908"/>
    </source>
</evidence>
<proteinExistence type="predicted"/>
<dbReference type="PANTHER" id="PTHR30349:SF81">
    <property type="entry name" value="TYROSINE RECOMBINASE XERC"/>
    <property type="match status" value="1"/>
</dbReference>
<dbReference type="Pfam" id="PF00589">
    <property type="entry name" value="Phage_integrase"/>
    <property type="match status" value="1"/>
</dbReference>
<keyword evidence="1" id="KW-0159">Chromosome partition</keyword>
<dbReference type="STRING" id="1229727.Ga0080559_TMP944"/>
<dbReference type="GO" id="GO:0007059">
    <property type="term" value="P:chromosome segregation"/>
    <property type="evidence" value="ECO:0007669"/>
    <property type="project" value="UniProtKB-KW"/>
</dbReference>
<keyword evidence="2" id="KW-0229">DNA integration</keyword>
<protein>
    <submittedName>
        <fullName evidence="5">Site-specific recombinase XerD</fullName>
    </submittedName>
</protein>
<dbReference type="InterPro" id="IPR050090">
    <property type="entry name" value="Tyrosine_recombinase_XerCD"/>
</dbReference>
<dbReference type="GO" id="GO:0006310">
    <property type="term" value="P:DNA recombination"/>
    <property type="evidence" value="ECO:0007669"/>
    <property type="project" value="UniProtKB-KW"/>
</dbReference>
<dbReference type="GO" id="GO:0003677">
    <property type="term" value="F:DNA binding"/>
    <property type="evidence" value="ECO:0007669"/>
    <property type="project" value="InterPro"/>
</dbReference>